<keyword evidence="1" id="KW-0614">Plasmid</keyword>
<dbReference type="RefSeq" id="WP_017871210.1">
    <property type="nucleotide sequence ID" value="NZ_BMLZ01000045.1"/>
</dbReference>
<evidence type="ECO:0000313" key="2">
    <source>
        <dbReference type="EMBL" id="GGI86150.1"/>
    </source>
</evidence>
<dbReference type="EMBL" id="CP031160">
    <property type="protein sequence ID" value="AXH00465.1"/>
    <property type="molecule type" value="Genomic_DNA"/>
</dbReference>
<reference evidence="2" key="5">
    <citation type="submission" date="2023-08" db="EMBL/GenBank/DDBJ databases">
        <authorList>
            <person name="Sun Q."/>
            <person name="Zhou Y."/>
        </authorList>
    </citation>
    <scope>NUCLEOTIDE SEQUENCE</scope>
    <source>
        <strain evidence="4">CGMCC 1.8884</strain>
        <strain evidence="2">CGMCC 1.8885</strain>
    </source>
</reference>
<dbReference type="KEGG" id="dwu:DVJ83_14860"/>
<evidence type="ECO:0000313" key="6">
    <source>
        <dbReference type="Proteomes" id="UP000630135"/>
    </source>
</evidence>
<evidence type="ECO:0000313" key="1">
    <source>
        <dbReference type="EMBL" id="AXH00465.1"/>
    </source>
</evidence>
<accession>A0A345IL92</accession>
<geneLocation type="plasmid" evidence="1">
    <name>pDrdB</name>
</geneLocation>
<reference evidence="4" key="1">
    <citation type="journal article" date="2014" name="Int. J. Syst. Evol. Microbiol.">
        <title>Complete genome of a new Firmicutes species belonging to the dominant human colonic microbiota ('Ruminococcus bicirculans') reveals two chromosomes and a selective capacity to utilize plant glucans.</title>
        <authorList>
            <consortium name="NISC Comparative Sequencing Program"/>
            <person name="Wegmann U."/>
            <person name="Louis P."/>
            <person name="Goesmann A."/>
            <person name="Henrissat B."/>
            <person name="Duncan S.H."/>
            <person name="Flint H.J."/>
        </authorList>
    </citation>
    <scope>NUCLEOTIDE SEQUENCE</scope>
    <source>
        <strain evidence="4">CGMCC 1.8884</strain>
    </source>
</reference>
<evidence type="ECO:0000313" key="4">
    <source>
        <dbReference type="EMBL" id="GGP30974.1"/>
    </source>
</evidence>
<dbReference type="STRING" id="1288484.GCA_000348665_02318"/>
<proteinExistence type="predicted"/>
<dbReference type="AlphaFoldDB" id="A0A345IL92"/>
<dbReference type="EMBL" id="BMMA01000020">
    <property type="protein sequence ID" value="GGI86150.1"/>
    <property type="molecule type" value="Genomic_DNA"/>
</dbReference>
<dbReference type="GeneID" id="59166670"/>
<dbReference type="EMBL" id="BMMA01000051">
    <property type="protein sequence ID" value="GGI93330.1"/>
    <property type="molecule type" value="Genomic_DNA"/>
</dbReference>
<reference evidence="2" key="2">
    <citation type="journal article" date="2014" name="Int. J. Syst. Evol. Microbiol.">
        <title>Complete genome sequence of Corynebacterium casei LMG S-19264T (=DSM 44701T), isolated from a smear-ripened cheese.</title>
        <authorList>
            <consortium name="US DOE Joint Genome Institute (JGI-PGF)"/>
            <person name="Walter F."/>
            <person name="Albersmeier A."/>
            <person name="Kalinowski J."/>
            <person name="Ruckert C."/>
        </authorList>
    </citation>
    <scope>NUCLEOTIDE SEQUENCE</scope>
    <source>
        <strain evidence="2">CGMCC 1.8885</strain>
    </source>
</reference>
<reference evidence="6" key="4">
    <citation type="journal article" date="2019" name="Int. J. Syst. Evol. Microbiol.">
        <title>The Global Catalogue of Microorganisms (GCM) 10K type strain sequencing project: providing services to taxonomists for standard genome sequencing and annotation.</title>
        <authorList>
            <consortium name="The Broad Institute Genomics Platform"/>
            <consortium name="The Broad Institute Genome Sequencing Center for Infectious Disease"/>
            <person name="Wu L."/>
            <person name="Ma J."/>
        </authorList>
    </citation>
    <scope>NUCLEOTIDE SEQUENCE [LARGE SCALE GENOMIC DNA]</scope>
    <source>
        <strain evidence="6">CGMCC 1.8884</strain>
    </source>
</reference>
<dbReference type="Proteomes" id="UP000253744">
    <property type="component" value="Plasmid pDrdB"/>
</dbReference>
<evidence type="ECO:0000313" key="3">
    <source>
        <dbReference type="EMBL" id="GGI93330.1"/>
    </source>
</evidence>
<name>A0A345IL92_9DEIO</name>
<keyword evidence="6" id="KW-1185">Reference proteome</keyword>
<reference evidence="1 5" key="3">
    <citation type="submission" date="2018-07" db="EMBL/GenBank/DDBJ databases">
        <title>Complete Genome and Methylome Analysis of Deinococcus wulumuqiensis NEB 479.</title>
        <authorList>
            <person name="Fomenkov A."/>
            <person name="Luyten Y."/>
            <person name="Vincze T."/>
            <person name="Anton B.P."/>
            <person name="Clark T."/>
            <person name="Roberts R.J."/>
            <person name="Morgan R.D."/>
        </authorList>
    </citation>
    <scope>NUCLEOTIDE SEQUENCE [LARGE SCALE GENOMIC DNA]</scope>
    <source>
        <strain evidence="1 5">NEB 479</strain>
        <plasmid evidence="1">pDrdB</plasmid>
        <plasmid evidence="5">Plasmid pdrdb</plasmid>
    </source>
</reference>
<sequence length="188" mass="21019">MNEGVPEPINRAQRRFLGLTMPFRTLEVFNGDYVPVEEVALSVVVTRMLAQQQRGAGQLRGGTLLGFQVEGMLSIEVILPSNHLYQHPFAVQPEYLLGALDAVLQVTALPLDWVGNWVMPADGRQPDAGWTEETWHAARREALVSASSVLLTVGMAEDRLVVEAWSEREGQPFRLPVKKQLFQLPRHP</sequence>
<evidence type="ECO:0000313" key="5">
    <source>
        <dbReference type="Proteomes" id="UP000253744"/>
    </source>
</evidence>
<dbReference type="Proteomes" id="UP000652720">
    <property type="component" value="Unassembled WGS sequence"/>
</dbReference>
<gene>
    <name evidence="1" type="ORF">DVJ83_14860</name>
    <name evidence="4" type="ORF">GCM10008021_26250</name>
    <name evidence="2" type="ORF">GCM10010914_20670</name>
    <name evidence="3" type="ORF">GCM10010914_29880</name>
</gene>
<geneLocation type="plasmid" evidence="5">
    <name>pdrdb</name>
</geneLocation>
<protein>
    <submittedName>
        <fullName evidence="1">Uncharacterized protein</fullName>
    </submittedName>
</protein>
<dbReference type="Proteomes" id="UP000630135">
    <property type="component" value="Unassembled WGS sequence"/>
</dbReference>
<organism evidence="1 5">
    <name type="scientific">Deinococcus wulumuqiensis</name>
    <dbReference type="NCBI Taxonomy" id="980427"/>
    <lineage>
        <taxon>Bacteria</taxon>
        <taxon>Thermotogati</taxon>
        <taxon>Deinococcota</taxon>
        <taxon>Deinococci</taxon>
        <taxon>Deinococcales</taxon>
        <taxon>Deinococcaceae</taxon>
        <taxon>Deinococcus</taxon>
    </lineage>
</organism>
<dbReference type="EMBL" id="BMLZ01000045">
    <property type="protein sequence ID" value="GGP30974.1"/>
    <property type="molecule type" value="Genomic_DNA"/>
</dbReference>